<dbReference type="OrthoDB" id="10062348at2759"/>
<dbReference type="GO" id="GO:0005615">
    <property type="term" value="C:extracellular space"/>
    <property type="evidence" value="ECO:0007669"/>
    <property type="project" value="TreeGrafter"/>
</dbReference>
<organism evidence="7 8">
    <name type="scientific">Stichopus japonicus</name>
    <name type="common">Sea cucumber</name>
    <dbReference type="NCBI Taxonomy" id="307972"/>
    <lineage>
        <taxon>Eukaryota</taxon>
        <taxon>Metazoa</taxon>
        <taxon>Echinodermata</taxon>
        <taxon>Eleutherozoa</taxon>
        <taxon>Echinozoa</taxon>
        <taxon>Holothuroidea</taxon>
        <taxon>Aspidochirotacea</taxon>
        <taxon>Aspidochirotida</taxon>
        <taxon>Stichopodidae</taxon>
        <taxon>Apostichopus</taxon>
    </lineage>
</organism>
<dbReference type="Pfam" id="PF00386">
    <property type="entry name" value="C1q"/>
    <property type="match status" value="1"/>
</dbReference>
<keyword evidence="8" id="KW-1185">Reference proteome</keyword>
<dbReference type="PANTHER" id="PTHR22923">
    <property type="entry name" value="CEREBELLIN-RELATED"/>
    <property type="match status" value="1"/>
</dbReference>
<feature type="coiled-coil region" evidence="4">
    <location>
        <begin position="80"/>
        <end position="107"/>
    </location>
</feature>
<dbReference type="STRING" id="307972.A0A2G8KW20"/>
<evidence type="ECO:0000313" key="8">
    <source>
        <dbReference type="Proteomes" id="UP000230750"/>
    </source>
</evidence>
<dbReference type="PROSITE" id="PS50871">
    <property type="entry name" value="C1Q"/>
    <property type="match status" value="1"/>
</dbReference>
<evidence type="ECO:0000256" key="2">
    <source>
        <dbReference type="ARBA" id="ARBA00022525"/>
    </source>
</evidence>
<dbReference type="Gene3D" id="2.60.120.40">
    <property type="match status" value="1"/>
</dbReference>
<accession>A0A2G8KW20</accession>
<protein>
    <recommendedName>
        <fullName evidence="6">C1q domain-containing protein</fullName>
    </recommendedName>
</protein>
<name>A0A2G8KW20_STIJA</name>
<dbReference type="InterPro" id="IPR001073">
    <property type="entry name" value="C1q_dom"/>
</dbReference>
<keyword evidence="3" id="KW-0732">Signal</keyword>
<keyword evidence="4" id="KW-0175">Coiled coil</keyword>
<comment type="caution">
    <text evidence="7">The sequence shown here is derived from an EMBL/GenBank/DDBJ whole genome shotgun (WGS) entry which is preliminary data.</text>
</comment>
<gene>
    <name evidence="7" type="ORF">BSL78_10901</name>
</gene>
<evidence type="ECO:0000256" key="1">
    <source>
        <dbReference type="ARBA" id="ARBA00004613"/>
    </source>
</evidence>
<dbReference type="EMBL" id="MRZV01000339">
    <property type="protein sequence ID" value="PIK52199.1"/>
    <property type="molecule type" value="Genomic_DNA"/>
</dbReference>
<dbReference type="SUPFAM" id="SSF49842">
    <property type="entry name" value="TNF-like"/>
    <property type="match status" value="1"/>
</dbReference>
<keyword evidence="2" id="KW-0964">Secreted</keyword>
<reference evidence="7 8" key="1">
    <citation type="journal article" date="2017" name="PLoS Biol.">
        <title>The sea cucumber genome provides insights into morphological evolution and visceral regeneration.</title>
        <authorList>
            <person name="Zhang X."/>
            <person name="Sun L."/>
            <person name="Yuan J."/>
            <person name="Sun Y."/>
            <person name="Gao Y."/>
            <person name="Zhang L."/>
            <person name="Li S."/>
            <person name="Dai H."/>
            <person name="Hamel J.F."/>
            <person name="Liu C."/>
            <person name="Yu Y."/>
            <person name="Liu S."/>
            <person name="Lin W."/>
            <person name="Guo K."/>
            <person name="Jin S."/>
            <person name="Xu P."/>
            <person name="Storey K.B."/>
            <person name="Huan P."/>
            <person name="Zhang T."/>
            <person name="Zhou Y."/>
            <person name="Zhang J."/>
            <person name="Lin C."/>
            <person name="Li X."/>
            <person name="Xing L."/>
            <person name="Huo D."/>
            <person name="Sun M."/>
            <person name="Wang L."/>
            <person name="Mercier A."/>
            <person name="Li F."/>
            <person name="Yang H."/>
            <person name="Xiang J."/>
        </authorList>
    </citation>
    <scope>NUCLEOTIDE SEQUENCE [LARGE SCALE GENOMIC DNA]</scope>
    <source>
        <strain evidence="7">Shaxun</strain>
        <tissue evidence="7">Muscle</tissue>
    </source>
</reference>
<evidence type="ECO:0000256" key="5">
    <source>
        <dbReference type="SAM" id="MobiDB-lite"/>
    </source>
</evidence>
<dbReference type="InterPro" id="IPR008983">
    <property type="entry name" value="Tumour_necrosis_fac-like_dom"/>
</dbReference>
<evidence type="ECO:0000259" key="6">
    <source>
        <dbReference type="PROSITE" id="PS50871"/>
    </source>
</evidence>
<evidence type="ECO:0000256" key="3">
    <source>
        <dbReference type="ARBA" id="ARBA00022729"/>
    </source>
</evidence>
<evidence type="ECO:0000256" key="4">
    <source>
        <dbReference type="SAM" id="Coils"/>
    </source>
</evidence>
<evidence type="ECO:0000313" key="7">
    <source>
        <dbReference type="EMBL" id="PIK52199.1"/>
    </source>
</evidence>
<dbReference type="InterPro" id="IPR050822">
    <property type="entry name" value="Cerebellin_Synaptic_Org"/>
</dbReference>
<feature type="region of interest" description="Disordered" evidence="5">
    <location>
        <begin position="1"/>
        <end position="28"/>
    </location>
</feature>
<dbReference type="SMART" id="SM00110">
    <property type="entry name" value="C1Q"/>
    <property type="match status" value="1"/>
</dbReference>
<proteinExistence type="predicted"/>
<dbReference type="Proteomes" id="UP000230750">
    <property type="component" value="Unassembled WGS sequence"/>
</dbReference>
<sequence length="301" mass="33775">MVRSARNDIGGDDDDGGEQAPLSADVDGELEDDLLQINEYLGNREAEFVALNPNGDELVAASADDFDRVSSNPSLYGKALLHLDERNEELTERFEDLMRSVEEFKSQAKSSLTEARRRNNGFGVSRHVTGSLTDNERIVTMLEDEKEREEEDEDVVAVASKKEKVSGKCAFSVASSTSQLGIQDVPQSVQFDYTFSNKGDGFKMENNSFVCSLQGYYYFSFSLRSYDNRYIGVSLMKNDEYQVSVFTDSSERNVMESQSVTLHLEVGDVVWLRLSPSSKFGLYSDKYHFTTFSGLLIFKGN</sequence>
<dbReference type="PANTHER" id="PTHR22923:SF62">
    <property type="entry name" value="CVP18"/>
    <property type="match status" value="1"/>
</dbReference>
<dbReference type="PRINTS" id="PR00007">
    <property type="entry name" value="COMPLEMNTC1Q"/>
</dbReference>
<comment type="subcellular location">
    <subcellularLocation>
        <location evidence="1">Secreted</location>
    </subcellularLocation>
</comment>
<feature type="domain" description="C1q" evidence="6">
    <location>
        <begin position="164"/>
        <end position="301"/>
    </location>
</feature>
<dbReference type="AlphaFoldDB" id="A0A2G8KW20"/>